<keyword evidence="3" id="KW-1185">Reference proteome</keyword>
<protein>
    <submittedName>
        <fullName evidence="2">Lipopolysaccharide biosynthesis protein</fullName>
    </submittedName>
</protein>
<organism evidence="2 3">
    <name type="scientific">Rhodobacter ferrooxidans</name>
    <dbReference type="NCBI Taxonomy" id="371731"/>
    <lineage>
        <taxon>Bacteria</taxon>
        <taxon>Pseudomonadati</taxon>
        <taxon>Pseudomonadota</taxon>
        <taxon>Alphaproteobacteria</taxon>
        <taxon>Rhodobacterales</taxon>
        <taxon>Rhodobacter group</taxon>
        <taxon>Rhodobacter</taxon>
    </lineage>
</organism>
<dbReference type="RefSeq" id="WP_008027751.1">
    <property type="nucleotide sequence ID" value="NZ_ACYY01000002.1"/>
</dbReference>
<feature type="transmembrane region" description="Helical" evidence="1">
    <location>
        <begin position="421"/>
        <end position="438"/>
    </location>
</feature>
<dbReference type="EMBL" id="ACYY01000002">
    <property type="protein sequence ID" value="EEW26711.1"/>
    <property type="molecule type" value="Genomic_DNA"/>
</dbReference>
<dbReference type="AlphaFoldDB" id="C8RXI6"/>
<keyword evidence="1" id="KW-0472">Membrane</keyword>
<dbReference type="eggNOG" id="COG3206">
    <property type="taxonomic scope" value="Bacteria"/>
</dbReference>
<name>C8RXI6_9RHOB</name>
<dbReference type="Proteomes" id="UP000010121">
    <property type="component" value="Unassembled WGS sequence"/>
</dbReference>
<feature type="transmembrane region" description="Helical" evidence="1">
    <location>
        <begin position="352"/>
        <end position="371"/>
    </location>
</feature>
<sequence length="439" mass="47072">MGQIQTLEEFVGLLIRRRWLIGLVCGAGVLLSLVFGLSQGKTYQTGAVIQVESPAVADGSATVGGQSARLLQVIEQRLTTRESLTAMIERHGLFADAPGLTIDQKIAVLRKAVTFESVASVSQQAYGAPASVSALIITAQLADADQAARVANDFAQSILDQSSAGQTGRARETLAFYQAEEQRVGQEIVALEADLAAFKNRNAAALPGSRDTRRDELVALESDLRRLDQSLVAVSGERLAIEAKGQLRETDRRRLEDLLVQIGVLTAQKSALAAQRAALEAAMAQTPDIERELGSYDRRLQQLQSQYEVITARQAEAETGLRLEEAQHSEHFSLLERATVPETPVGGGGKKLAVLGSLASLLAAVGLAFLLDLLNPVLRTPGQMQRELDLRPVISIPEVKPVRHGPNPAERVKPLQSLPRYAALAGAVVLLVLVAANLT</sequence>
<accession>C8RXI6</accession>
<proteinExistence type="predicted"/>
<gene>
    <name evidence="2" type="ORF">Rsw2DRAFT_0514</name>
</gene>
<reference evidence="2 3" key="1">
    <citation type="submission" date="2009-08" db="EMBL/GenBank/DDBJ databases">
        <title>The draft genome of Rhodobacter sp. SW2.</title>
        <authorList>
            <consortium name="US DOE Joint Genome Institute (JGI-PGF)"/>
            <person name="Lucas S."/>
            <person name="Copeland A."/>
            <person name="Lapidus A."/>
            <person name="Glavina del Rio T."/>
            <person name="Tice H."/>
            <person name="Bruce D."/>
            <person name="Goodwin L."/>
            <person name="Pitluck S."/>
            <person name="Larimer F."/>
            <person name="Land M.L."/>
            <person name="Hauser L."/>
            <person name="Emerson D."/>
        </authorList>
    </citation>
    <scope>NUCLEOTIDE SEQUENCE [LARGE SCALE GENOMIC DNA]</scope>
    <source>
        <strain evidence="2 3">SW2</strain>
    </source>
</reference>
<dbReference type="OrthoDB" id="7642308at2"/>
<dbReference type="PANTHER" id="PTHR32309:SF31">
    <property type="entry name" value="CAPSULAR EXOPOLYSACCHARIDE FAMILY"/>
    <property type="match status" value="1"/>
</dbReference>
<keyword evidence="1" id="KW-1133">Transmembrane helix</keyword>
<dbReference type="STRING" id="371731.Rsw2DRAFT_0514"/>
<evidence type="ECO:0000313" key="3">
    <source>
        <dbReference type="Proteomes" id="UP000010121"/>
    </source>
</evidence>
<dbReference type="PANTHER" id="PTHR32309">
    <property type="entry name" value="TYROSINE-PROTEIN KINASE"/>
    <property type="match status" value="1"/>
</dbReference>
<evidence type="ECO:0000313" key="2">
    <source>
        <dbReference type="EMBL" id="EEW26711.1"/>
    </source>
</evidence>
<feature type="transmembrane region" description="Helical" evidence="1">
    <location>
        <begin position="19"/>
        <end position="37"/>
    </location>
</feature>
<keyword evidence="1" id="KW-0812">Transmembrane</keyword>
<comment type="caution">
    <text evidence="2">The sequence shown here is derived from an EMBL/GenBank/DDBJ whole genome shotgun (WGS) entry which is preliminary data.</text>
</comment>
<dbReference type="InterPro" id="IPR050445">
    <property type="entry name" value="Bact_polysacc_biosynth/exp"/>
</dbReference>
<evidence type="ECO:0000256" key="1">
    <source>
        <dbReference type="SAM" id="Phobius"/>
    </source>
</evidence>